<dbReference type="NCBIfam" id="TIGR02684">
    <property type="entry name" value="dnstrm_HI1420"/>
    <property type="match status" value="1"/>
</dbReference>
<dbReference type="STRING" id="1035707.SAMN05216552_10466"/>
<accession>A0A1I7M0C0</accession>
<dbReference type="InterPro" id="IPR014057">
    <property type="entry name" value="HI1420"/>
</dbReference>
<dbReference type="Proteomes" id="UP000199391">
    <property type="component" value="Unassembled WGS sequence"/>
</dbReference>
<dbReference type="OrthoDB" id="9798416at2"/>
<keyword evidence="2" id="KW-1185">Reference proteome</keyword>
<name>A0A1I7M0C0_9BURK</name>
<gene>
    <name evidence="1" type="ORF">SAMN05216552_10466</name>
</gene>
<dbReference type="PANTHER" id="PTHR40275">
    <property type="entry name" value="SSL7038 PROTEIN"/>
    <property type="match status" value="1"/>
</dbReference>
<evidence type="ECO:0000313" key="2">
    <source>
        <dbReference type="Proteomes" id="UP000199391"/>
    </source>
</evidence>
<organism evidence="1 2">
    <name type="scientific">Pseudoduganella namucuonensis</name>
    <dbReference type="NCBI Taxonomy" id="1035707"/>
    <lineage>
        <taxon>Bacteria</taxon>
        <taxon>Pseudomonadati</taxon>
        <taxon>Pseudomonadota</taxon>
        <taxon>Betaproteobacteria</taxon>
        <taxon>Burkholderiales</taxon>
        <taxon>Oxalobacteraceae</taxon>
        <taxon>Telluria group</taxon>
        <taxon>Pseudoduganella</taxon>
    </lineage>
</organism>
<dbReference type="Pfam" id="PF21716">
    <property type="entry name" value="dnstrm_HI1420"/>
    <property type="match status" value="1"/>
</dbReference>
<protein>
    <submittedName>
        <fullName evidence="1">Probable addiction module antidote protein</fullName>
    </submittedName>
</protein>
<dbReference type="PANTHER" id="PTHR40275:SF1">
    <property type="entry name" value="SSL7038 PROTEIN"/>
    <property type="match status" value="1"/>
</dbReference>
<reference evidence="2" key="1">
    <citation type="submission" date="2016-10" db="EMBL/GenBank/DDBJ databases">
        <authorList>
            <person name="Varghese N."/>
            <person name="Submissions S."/>
        </authorList>
    </citation>
    <scope>NUCLEOTIDE SEQUENCE [LARGE SCALE GENOMIC DNA]</scope>
    <source>
        <strain evidence="2">CGMCC 1.11014</strain>
    </source>
</reference>
<evidence type="ECO:0000313" key="1">
    <source>
        <dbReference type="EMBL" id="SFV15412.1"/>
    </source>
</evidence>
<dbReference type="AlphaFoldDB" id="A0A1I7M0C0"/>
<dbReference type="EMBL" id="FPBO01000046">
    <property type="protein sequence ID" value="SFV15412.1"/>
    <property type="molecule type" value="Genomic_DNA"/>
</dbReference>
<dbReference type="RefSeq" id="WP_093560285.1">
    <property type="nucleotide sequence ID" value="NZ_FPBO01000046.1"/>
</dbReference>
<sequence>MAIELTEWDSAKYLRTKEDIALYLEACFDEAGDDPAFIADMLANITRSAGMAQLAQETDIDRDSLTAALLNENGPSLAAMLTLLKSLGLVFRVKPVQSCNAKQVSTG</sequence>
<proteinExistence type="predicted"/>